<dbReference type="GeneID" id="111099210"/>
<feature type="region of interest" description="Disordered" evidence="2">
    <location>
        <begin position="595"/>
        <end position="648"/>
    </location>
</feature>
<evidence type="ECO:0000313" key="6">
    <source>
        <dbReference type="RefSeq" id="XP_022286351.1"/>
    </source>
</evidence>
<reference evidence="6" key="1">
    <citation type="submission" date="2025-08" db="UniProtKB">
        <authorList>
            <consortium name="RefSeq"/>
        </authorList>
    </citation>
    <scope>IDENTIFICATION</scope>
    <source>
        <tissue evidence="6">Whole sample</tissue>
    </source>
</reference>
<feature type="repeat" description="ARM" evidence="1">
    <location>
        <begin position="357"/>
        <end position="392"/>
    </location>
</feature>
<evidence type="ECO:0000313" key="5">
    <source>
        <dbReference type="Proteomes" id="UP000694844"/>
    </source>
</evidence>
<keyword evidence="3" id="KW-0812">Transmembrane</keyword>
<dbReference type="OrthoDB" id="7537227at2759"/>
<name>A0A8B8A4D5_CRAVI</name>
<dbReference type="PROSITE" id="PS50053">
    <property type="entry name" value="UBIQUITIN_2"/>
    <property type="match status" value="1"/>
</dbReference>
<feature type="compositionally biased region" description="Low complexity" evidence="2">
    <location>
        <begin position="631"/>
        <end position="640"/>
    </location>
</feature>
<gene>
    <name evidence="6" type="primary">LOC111099210</name>
</gene>
<dbReference type="InterPro" id="IPR011989">
    <property type="entry name" value="ARM-like"/>
</dbReference>
<feature type="transmembrane region" description="Helical" evidence="3">
    <location>
        <begin position="232"/>
        <end position="256"/>
    </location>
</feature>
<dbReference type="Gene3D" id="3.10.20.90">
    <property type="entry name" value="Phosphatidylinositol 3-kinase Catalytic Subunit, Chain A, domain 1"/>
    <property type="match status" value="1"/>
</dbReference>
<dbReference type="RefSeq" id="XP_022286351.1">
    <property type="nucleotide sequence ID" value="XM_022430643.1"/>
</dbReference>
<evidence type="ECO:0000256" key="2">
    <source>
        <dbReference type="SAM" id="MobiDB-lite"/>
    </source>
</evidence>
<dbReference type="SMART" id="SM00213">
    <property type="entry name" value="UBQ"/>
    <property type="match status" value="1"/>
</dbReference>
<dbReference type="SUPFAM" id="SSF48371">
    <property type="entry name" value="ARM repeat"/>
    <property type="match status" value="1"/>
</dbReference>
<proteinExistence type="predicted"/>
<dbReference type="PANTHER" id="PTHR46043:SF13">
    <property type="entry name" value="ARM REPEAT SUPERFAMILY PROTEIN"/>
    <property type="match status" value="1"/>
</dbReference>
<dbReference type="InterPro" id="IPR016024">
    <property type="entry name" value="ARM-type_fold"/>
</dbReference>
<dbReference type="InterPro" id="IPR000225">
    <property type="entry name" value="Armadillo"/>
</dbReference>
<dbReference type="InterPro" id="IPR029071">
    <property type="entry name" value="Ubiquitin-like_domsf"/>
</dbReference>
<sequence>MIIYVESKAFPHRTFVVVVNQNDKIARVRARMLHKLFEIGFPDHQFRLRYKGQFLRDAFTLRDYEIIDNSVIKMISVSKKANSMSDLESVAGSSTVNLDLNANEMTDVKAPLYKEIKAFELREKFLKDFNGLLYMHFLTTCLTLMTNFYYSFLWTFPVFISAVLFRPQYTRVGGYVGNNTHLRFIFCIGYFVAALGTLGAAIYMSAVSWMSIVNHGCKDWEFVSECSHKNVFTAIFFAMQSLLLLLSAIVVGALFFSFRLEVGDYIEQFLVQEKDIEEVMKAARNGRLKDKRTAAYELAAMAASGDDNKFRIVAEGGLEVLLALAMSTDENTQEHAVEALEELITIPSIQDNFVEMGGVKALTALLHSENSRIMQEAASAIYGIVSESDEHKNSVVMDHGLDDLAHAAYQGTITCQRTIASIFLDLAFNRDIRVQITSRNIPAQALIHLCRSNDVETQRYALQTLELLAIESSDMICAQENLLEILLELPLNTMDEKLFLLAGKILLYYAENRPTCELLMEHSMLKESLSMFARTKDPMLQKVVAKIIFCMLEPKDLRVRARRLKLDRVLEYIMDNSADREVWDMADQGLQVMNSKDDRTPIPALPSLSTLEKLNKMGGKDSFGSRASLRSDQGSSGGSSDDVKKGLN</sequence>
<dbReference type="Gene3D" id="1.25.10.10">
    <property type="entry name" value="Leucine-rich Repeat Variant"/>
    <property type="match status" value="1"/>
</dbReference>
<evidence type="ECO:0000256" key="1">
    <source>
        <dbReference type="PROSITE-ProRule" id="PRU00259"/>
    </source>
</evidence>
<keyword evidence="5" id="KW-1185">Reference proteome</keyword>
<evidence type="ECO:0000256" key="3">
    <source>
        <dbReference type="SAM" id="Phobius"/>
    </source>
</evidence>
<dbReference type="PROSITE" id="PS50176">
    <property type="entry name" value="ARM_REPEAT"/>
    <property type="match status" value="1"/>
</dbReference>
<evidence type="ECO:0000259" key="4">
    <source>
        <dbReference type="PROSITE" id="PS50053"/>
    </source>
</evidence>
<dbReference type="AlphaFoldDB" id="A0A8B8A4D5"/>
<dbReference type="Pfam" id="PF00514">
    <property type="entry name" value="Arm"/>
    <property type="match status" value="1"/>
</dbReference>
<keyword evidence="3" id="KW-1133">Transmembrane helix</keyword>
<dbReference type="Pfam" id="PF00240">
    <property type="entry name" value="ubiquitin"/>
    <property type="match status" value="1"/>
</dbReference>
<organism evidence="5 6">
    <name type="scientific">Crassostrea virginica</name>
    <name type="common">Eastern oyster</name>
    <dbReference type="NCBI Taxonomy" id="6565"/>
    <lineage>
        <taxon>Eukaryota</taxon>
        <taxon>Metazoa</taxon>
        <taxon>Spiralia</taxon>
        <taxon>Lophotrochozoa</taxon>
        <taxon>Mollusca</taxon>
        <taxon>Bivalvia</taxon>
        <taxon>Autobranchia</taxon>
        <taxon>Pteriomorphia</taxon>
        <taxon>Ostreida</taxon>
        <taxon>Ostreoidea</taxon>
        <taxon>Ostreidae</taxon>
        <taxon>Crassostrea</taxon>
    </lineage>
</organism>
<accession>A0A8B8A4D5</accession>
<feature type="domain" description="Ubiquitin-like" evidence="4">
    <location>
        <begin position="3"/>
        <end position="75"/>
    </location>
</feature>
<dbReference type="CDD" id="cd17039">
    <property type="entry name" value="Ubl_ubiquitin_like"/>
    <property type="match status" value="1"/>
</dbReference>
<dbReference type="KEGG" id="cvn:111099210"/>
<feature type="transmembrane region" description="Helical" evidence="3">
    <location>
        <begin position="148"/>
        <end position="165"/>
    </location>
</feature>
<dbReference type="Proteomes" id="UP000694844">
    <property type="component" value="Chromosome 5"/>
</dbReference>
<dbReference type="SMART" id="SM00185">
    <property type="entry name" value="ARM"/>
    <property type="match status" value="3"/>
</dbReference>
<dbReference type="PANTHER" id="PTHR46043">
    <property type="entry name" value="ARM REPEAT SUPERFAMILY PROTEIN"/>
    <property type="match status" value="1"/>
</dbReference>
<dbReference type="InterPro" id="IPR000626">
    <property type="entry name" value="Ubiquitin-like_dom"/>
</dbReference>
<keyword evidence="3" id="KW-0472">Membrane</keyword>
<dbReference type="SUPFAM" id="SSF54236">
    <property type="entry name" value="Ubiquitin-like"/>
    <property type="match status" value="1"/>
</dbReference>
<protein>
    <submittedName>
        <fullName evidence="6">Uncharacterized protein LOC111099210</fullName>
    </submittedName>
</protein>
<feature type="transmembrane region" description="Helical" evidence="3">
    <location>
        <begin position="185"/>
        <end position="212"/>
    </location>
</feature>